<dbReference type="EMBL" id="LFBV01000002">
    <property type="protein sequence ID" value="OKH94804.1"/>
    <property type="molecule type" value="Genomic_DNA"/>
</dbReference>
<name>A0A1Q4VAD2_9ACTN</name>
<comment type="caution">
    <text evidence="1">The sequence shown here is derived from an EMBL/GenBank/DDBJ whole genome shotgun (WGS) entry which is preliminary data.</text>
</comment>
<dbReference type="AlphaFoldDB" id="A0A1Q4VAD2"/>
<gene>
    <name evidence="1" type="ORF">AB852_11520</name>
</gene>
<proteinExistence type="predicted"/>
<accession>A0A1Q4VAD2</accession>
<protein>
    <submittedName>
        <fullName evidence="1">Uncharacterized protein</fullName>
    </submittedName>
</protein>
<dbReference type="Proteomes" id="UP000186455">
    <property type="component" value="Unassembled WGS sequence"/>
</dbReference>
<dbReference type="RefSeq" id="WP_073786779.1">
    <property type="nucleotide sequence ID" value="NZ_CP109583.1"/>
</dbReference>
<evidence type="ECO:0000313" key="1">
    <source>
        <dbReference type="EMBL" id="OKH94804.1"/>
    </source>
</evidence>
<keyword evidence="2" id="KW-1185">Reference proteome</keyword>
<reference evidence="1 2" key="1">
    <citation type="submission" date="2015-06" db="EMBL/GenBank/DDBJ databases">
        <title>Cloning and characterization of the uncialamcin biosynthetic gene cluster.</title>
        <authorList>
            <person name="Yan X."/>
            <person name="Huang T."/>
            <person name="Ge H."/>
            <person name="Shen B."/>
        </authorList>
    </citation>
    <scope>NUCLEOTIDE SEQUENCE [LARGE SCALE GENOMIC DNA]</scope>
    <source>
        <strain evidence="1 2">DCA2648</strain>
    </source>
</reference>
<sequence length="92" mass="10479">MERYERAAHLEWWASPFTCLARIPVRATATANMGEWDAVFSPPLDHGLREHVEQLIDADPCFTLRFDTSAVEVQAEDFDGVDHLRLTVIPEP</sequence>
<dbReference type="GeneID" id="96790713"/>
<evidence type="ECO:0000313" key="2">
    <source>
        <dbReference type="Proteomes" id="UP000186455"/>
    </source>
</evidence>
<organism evidence="1 2">
    <name type="scientific">Streptomyces uncialis</name>
    <dbReference type="NCBI Taxonomy" id="1048205"/>
    <lineage>
        <taxon>Bacteria</taxon>
        <taxon>Bacillati</taxon>
        <taxon>Actinomycetota</taxon>
        <taxon>Actinomycetes</taxon>
        <taxon>Kitasatosporales</taxon>
        <taxon>Streptomycetaceae</taxon>
        <taxon>Streptomyces</taxon>
    </lineage>
</organism>